<evidence type="ECO:0000259" key="4">
    <source>
        <dbReference type="PROSITE" id="PS51379"/>
    </source>
</evidence>
<gene>
    <name evidence="5" type="ORF">F130042H8_31300</name>
</gene>
<dbReference type="PANTHER" id="PTHR43193:SF2">
    <property type="entry name" value="POLYFERREDOXIN PROTEIN FWDF"/>
    <property type="match status" value="1"/>
</dbReference>
<dbReference type="Pfam" id="PF04432">
    <property type="entry name" value="FrhB_FdhB_C"/>
    <property type="match status" value="1"/>
</dbReference>
<dbReference type="PROSITE" id="PS51379">
    <property type="entry name" value="4FE4S_FER_2"/>
    <property type="match status" value="2"/>
</dbReference>
<proteinExistence type="predicted"/>
<evidence type="ECO:0000256" key="3">
    <source>
        <dbReference type="ARBA" id="ARBA00023014"/>
    </source>
</evidence>
<dbReference type="Gene3D" id="3.30.70.20">
    <property type="match status" value="1"/>
</dbReference>
<keyword evidence="6" id="KW-1185">Reference proteome</keyword>
<dbReference type="InterPro" id="IPR052977">
    <property type="entry name" value="Polyferredoxin-like_ET"/>
</dbReference>
<evidence type="ECO:0000313" key="5">
    <source>
        <dbReference type="EMBL" id="GAA6270070.1"/>
    </source>
</evidence>
<dbReference type="SUPFAM" id="SSF54862">
    <property type="entry name" value="4Fe-4S ferredoxins"/>
    <property type="match status" value="1"/>
</dbReference>
<dbReference type="EMBL" id="BAABXL010000001">
    <property type="protein sequence ID" value="GAA6270070.1"/>
    <property type="molecule type" value="Genomic_DNA"/>
</dbReference>
<dbReference type="PANTHER" id="PTHR43193">
    <property type="match status" value="1"/>
</dbReference>
<evidence type="ECO:0000256" key="1">
    <source>
        <dbReference type="ARBA" id="ARBA00022723"/>
    </source>
</evidence>
<keyword evidence="3" id="KW-0411">Iron-sulfur</keyword>
<sequence length="396" mass="44849">MIVDNKTLDGNKKACCGCAACKYICPTNAISMQVDSEGFSYPVVDSSKCVGCNKCIRQCSFKADMQTLKYINGSNSPICYAVMHKSPDVRWNSRSGGIFTALSDYVLQNQGVVYGAITTSELNVIHFRADNEEGRNLMRGSKYVQSDIAECYSLIQNDLDCGKLVLFTGTSCQVAAVKTAMGKDYPNLYTLDIVCHGVPSPKVWKDYIAYIQKRYNAKCVEVDFRNKKKYGWPAHIETLKLRQRGRIKTVNSRFYSELYYTHLILRPCCSECPYKSINHPGDITIADYWGIKKAAPELFDWGGVSLVLVNSEGGKKMFDCVKTEINFKETKLALSMQPPLQSSFPMPDNRVQFWKDYEVLGIEGILIKYVGNKKDVDGSIFKQRLLFILHRILRKW</sequence>
<evidence type="ECO:0000313" key="6">
    <source>
        <dbReference type="Proteomes" id="UP001600894"/>
    </source>
</evidence>
<accession>A0ABQ0B1B2</accession>
<feature type="domain" description="4Fe-4S ferredoxin-type" evidence="4">
    <location>
        <begin position="40"/>
        <end position="69"/>
    </location>
</feature>
<protein>
    <submittedName>
        <fullName evidence="5">Coenzyme F420 hydrogenase/dehydrogenase, beta subunit C-terminal domain</fullName>
    </submittedName>
</protein>
<comment type="caution">
    <text evidence="5">The sequence shown here is derived from an EMBL/GenBank/DDBJ whole genome shotgun (WGS) entry which is preliminary data.</text>
</comment>
<organism evidence="5 6">
    <name type="scientific">Enterocloster alcoholdehydrogenati</name>
    <dbReference type="NCBI Taxonomy" id="2547410"/>
    <lineage>
        <taxon>Bacteria</taxon>
        <taxon>Bacillati</taxon>
        <taxon>Bacillota</taxon>
        <taxon>Clostridia</taxon>
        <taxon>Lachnospirales</taxon>
        <taxon>Lachnospiraceae</taxon>
        <taxon>Enterocloster</taxon>
    </lineage>
</organism>
<keyword evidence="1" id="KW-0479">Metal-binding</keyword>
<dbReference type="RefSeq" id="WP_390470736.1">
    <property type="nucleotide sequence ID" value="NZ_BAABXL010000001.1"/>
</dbReference>
<dbReference type="Proteomes" id="UP001600894">
    <property type="component" value="Unassembled WGS sequence"/>
</dbReference>
<dbReference type="Pfam" id="PF12838">
    <property type="entry name" value="Fer4_7"/>
    <property type="match status" value="1"/>
</dbReference>
<dbReference type="InterPro" id="IPR007525">
    <property type="entry name" value="FrhB_FdhB_C"/>
</dbReference>
<evidence type="ECO:0000256" key="2">
    <source>
        <dbReference type="ARBA" id="ARBA00023004"/>
    </source>
</evidence>
<reference evidence="5 6" key="1">
    <citation type="submission" date="2024-04" db="EMBL/GenBank/DDBJ databases">
        <title>Defined microbial consortia suppress multidrug-resistant proinflammatory Enterobacteriaceae via ecological control.</title>
        <authorList>
            <person name="Furuichi M."/>
            <person name="Kawaguchi T."/>
            <person name="Pust M."/>
            <person name="Yasuma K."/>
            <person name="Plichta D."/>
            <person name="Hasegawa N."/>
            <person name="Ohya T."/>
            <person name="Bhattarai S."/>
            <person name="Sasajima S."/>
            <person name="Aoto Y."/>
            <person name="Tuganbaev T."/>
            <person name="Yaginuma M."/>
            <person name="Ueda M."/>
            <person name="Okahashi N."/>
            <person name="Amafuji K."/>
            <person name="Kiridooshi Y."/>
            <person name="Sugita K."/>
            <person name="Strazar M."/>
            <person name="Skelly A."/>
            <person name="Suda W."/>
            <person name="Hattori M."/>
            <person name="Nakamoto N."/>
            <person name="Caballero S."/>
            <person name="Norman J."/>
            <person name="Olle B."/>
            <person name="Tanoue T."/>
            <person name="Arita M."/>
            <person name="Bucci V."/>
            <person name="Atarashi K."/>
            <person name="Xavier R."/>
            <person name="Honda K."/>
        </authorList>
    </citation>
    <scope>NUCLEOTIDE SEQUENCE [LARGE SCALE GENOMIC DNA]</scope>
    <source>
        <strain evidence="6">f13</strain>
    </source>
</reference>
<feature type="domain" description="4Fe-4S ferredoxin-type" evidence="4">
    <location>
        <begin position="6"/>
        <end position="35"/>
    </location>
</feature>
<dbReference type="InterPro" id="IPR017900">
    <property type="entry name" value="4Fe4S_Fe_S_CS"/>
</dbReference>
<dbReference type="PROSITE" id="PS00198">
    <property type="entry name" value="4FE4S_FER_1"/>
    <property type="match status" value="1"/>
</dbReference>
<keyword evidence="2" id="KW-0408">Iron</keyword>
<dbReference type="InterPro" id="IPR017896">
    <property type="entry name" value="4Fe4S_Fe-S-bd"/>
</dbReference>
<name>A0ABQ0B1B2_9FIRM</name>